<dbReference type="VEuPathDB" id="FungiDB:H257_14221"/>
<dbReference type="GeneID" id="20816217"/>
<reference evidence="1" key="1">
    <citation type="submission" date="2013-12" db="EMBL/GenBank/DDBJ databases">
        <title>The Genome Sequence of Aphanomyces astaci APO3.</title>
        <authorList>
            <consortium name="The Broad Institute Genomics Platform"/>
            <person name="Russ C."/>
            <person name="Tyler B."/>
            <person name="van West P."/>
            <person name="Dieguez-Uribeondo J."/>
            <person name="Young S.K."/>
            <person name="Zeng Q."/>
            <person name="Gargeya S."/>
            <person name="Fitzgerald M."/>
            <person name="Abouelleil A."/>
            <person name="Alvarado L."/>
            <person name="Chapman S.B."/>
            <person name="Gainer-Dewar J."/>
            <person name="Goldberg J."/>
            <person name="Griggs A."/>
            <person name="Gujja S."/>
            <person name="Hansen M."/>
            <person name="Howarth C."/>
            <person name="Imamovic A."/>
            <person name="Ireland A."/>
            <person name="Larimer J."/>
            <person name="McCowan C."/>
            <person name="Murphy C."/>
            <person name="Pearson M."/>
            <person name="Poon T.W."/>
            <person name="Priest M."/>
            <person name="Roberts A."/>
            <person name="Saif S."/>
            <person name="Shea T."/>
            <person name="Sykes S."/>
            <person name="Wortman J."/>
            <person name="Nusbaum C."/>
            <person name="Birren B."/>
        </authorList>
    </citation>
    <scope>NUCLEOTIDE SEQUENCE [LARGE SCALE GENOMIC DNA]</scope>
    <source>
        <strain evidence="1">APO3</strain>
    </source>
</reference>
<dbReference type="RefSeq" id="XP_009840284.1">
    <property type="nucleotide sequence ID" value="XM_009841982.1"/>
</dbReference>
<sequence length="58" mass="6548">MTYARPGISRRFSEFRSLHPRQVPTAPFLPPTSGSTFTCTRLRSLQDVLDVINLSPPM</sequence>
<evidence type="ECO:0000313" key="1">
    <source>
        <dbReference type="EMBL" id="ETV70188.1"/>
    </source>
</evidence>
<gene>
    <name evidence="1" type="ORF">H257_14221</name>
</gene>
<accession>W4FU59</accession>
<dbReference type="AlphaFoldDB" id="W4FU59"/>
<name>W4FU59_APHAT</name>
<protein>
    <submittedName>
        <fullName evidence="1">Uncharacterized protein</fullName>
    </submittedName>
</protein>
<proteinExistence type="predicted"/>
<dbReference type="EMBL" id="KI913168">
    <property type="protein sequence ID" value="ETV70188.1"/>
    <property type="molecule type" value="Genomic_DNA"/>
</dbReference>
<organism evidence="1">
    <name type="scientific">Aphanomyces astaci</name>
    <name type="common">Crayfish plague agent</name>
    <dbReference type="NCBI Taxonomy" id="112090"/>
    <lineage>
        <taxon>Eukaryota</taxon>
        <taxon>Sar</taxon>
        <taxon>Stramenopiles</taxon>
        <taxon>Oomycota</taxon>
        <taxon>Saprolegniomycetes</taxon>
        <taxon>Saprolegniales</taxon>
        <taxon>Verrucalvaceae</taxon>
        <taxon>Aphanomyces</taxon>
    </lineage>
</organism>